<proteinExistence type="predicted"/>
<evidence type="ECO:0000313" key="2">
    <source>
        <dbReference type="EMBL" id="CAH1989983.1"/>
    </source>
</evidence>
<feature type="region of interest" description="Disordered" evidence="1">
    <location>
        <begin position="290"/>
        <end position="310"/>
    </location>
</feature>
<organism evidence="2 3">
    <name type="scientific">Acanthoscelides obtectus</name>
    <name type="common">Bean weevil</name>
    <name type="synonym">Bruchus obtectus</name>
    <dbReference type="NCBI Taxonomy" id="200917"/>
    <lineage>
        <taxon>Eukaryota</taxon>
        <taxon>Metazoa</taxon>
        <taxon>Ecdysozoa</taxon>
        <taxon>Arthropoda</taxon>
        <taxon>Hexapoda</taxon>
        <taxon>Insecta</taxon>
        <taxon>Pterygota</taxon>
        <taxon>Neoptera</taxon>
        <taxon>Endopterygota</taxon>
        <taxon>Coleoptera</taxon>
        <taxon>Polyphaga</taxon>
        <taxon>Cucujiformia</taxon>
        <taxon>Chrysomeloidea</taxon>
        <taxon>Chrysomelidae</taxon>
        <taxon>Bruchinae</taxon>
        <taxon>Bruchini</taxon>
        <taxon>Acanthoscelides</taxon>
    </lineage>
</organism>
<dbReference type="EMBL" id="CAKOFQ010007077">
    <property type="protein sequence ID" value="CAH1989983.1"/>
    <property type="molecule type" value="Genomic_DNA"/>
</dbReference>
<keyword evidence="3" id="KW-1185">Reference proteome</keyword>
<reference evidence="2" key="1">
    <citation type="submission" date="2022-03" db="EMBL/GenBank/DDBJ databases">
        <authorList>
            <person name="Sayadi A."/>
        </authorList>
    </citation>
    <scope>NUCLEOTIDE SEQUENCE</scope>
</reference>
<comment type="caution">
    <text evidence="2">The sequence shown here is derived from an EMBL/GenBank/DDBJ whole genome shotgun (WGS) entry which is preliminary data.</text>
</comment>
<gene>
    <name evidence="2" type="ORF">ACAOBT_LOCUS19396</name>
</gene>
<dbReference type="Proteomes" id="UP001152888">
    <property type="component" value="Unassembled WGS sequence"/>
</dbReference>
<dbReference type="OrthoDB" id="10072016at2759"/>
<protein>
    <submittedName>
        <fullName evidence="2">Uncharacterized protein</fullName>
    </submittedName>
</protein>
<feature type="compositionally biased region" description="Polar residues" evidence="1">
    <location>
        <begin position="185"/>
        <end position="199"/>
    </location>
</feature>
<feature type="region of interest" description="Disordered" evidence="1">
    <location>
        <begin position="539"/>
        <end position="584"/>
    </location>
</feature>
<evidence type="ECO:0000313" key="3">
    <source>
        <dbReference type="Proteomes" id="UP001152888"/>
    </source>
</evidence>
<accession>A0A9P0L8N2</accession>
<dbReference type="AlphaFoldDB" id="A0A9P0L8N2"/>
<name>A0A9P0L8N2_ACAOB</name>
<sequence>MEVDINRSEITAVCRVGRQNGSNPRHILVSFKDNCIKIAAYNKKKMLKGTKIVVKEDLTIQRLKAMKPASEKFGFRNVWTVNGNVFARTDKGVYKSEPKTEPFYCTYRSFNHSNEHEFHSDPQKLSLLDICYARKLMRDRDKASTGVFPCGRTKYPMDRLDPEKLKTYNSGSTVDQPEISEEQDFSQQSLNCTNTNSTLPQSQSVLNNIAENNSLSPSEFLSIVPPAVPSTSDGSVDIDQGPTSFGSLLLAKVKRRTPNRQKRRKIYGSAKVLTNSEYMQEIISKTEKGKAHKKKANKKKNEVLSDSEDEEIGEIYEDESAPENLTLKNIVESEIEPDQDVDTSTIKKDDYVLVQFPTKKKIVYYVANVESIDNNGSPVVSYLRRKGNSFVYPSNPETFKIMARRIDRIFDALKSTTSYEPVNEKNNNYDLSKAIQDAEMIFSDAAGEDYSAVGNVDSVEAQSASECNSEFVDAQISDFVVDGEVRMMMEDASDEAVAPIQLSIVEIGQRDSIFDEIPSCSGVQSTIIENLTVEDCESSDLDESDHTPCTKLSDKILEDEGPRRKRSTKYEVNKNKWHENKNRIKREKGESYVGKKRKMGCGNMTF</sequence>
<feature type="compositionally biased region" description="Basic and acidic residues" evidence="1">
    <location>
        <begin position="544"/>
        <end position="584"/>
    </location>
</feature>
<evidence type="ECO:0000256" key="1">
    <source>
        <dbReference type="SAM" id="MobiDB-lite"/>
    </source>
</evidence>
<feature type="region of interest" description="Disordered" evidence="1">
    <location>
        <begin position="169"/>
        <end position="199"/>
    </location>
</feature>